<organism evidence="3 4">
    <name type="scientific">Alicyclobacillus mengziensis</name>
    <dbReference type="NCBI Taxonomy" id="2931921"/>
    <lineage>
        <taxon>Bacteria</taxon>
        <taxon>Bacillati</taxon>
        <taxon>Bacillota</taxon>
        <taxon>Bacilli</taxon>
        <taxon>Bacillales</taxon>
        <taxon>Alicyclobacillaceae</taxon>
        <taxon>Alicyclobacillus</taxon>
    </lineage>
</organism>
<keyword evidence="1" id="KW-0472">Membrane</keyword>
<dbReference type="AlphaFoldDB" id="A0A9X7VYT8"/>
<evidence type="ECO:0000313" key="4">
    <source>
        <dbReference type="Proteomes" id="UP000663505"/>
    </source>
</evidence>
<feature type="transmembrane region" description="Helical" evidence="1">
    <location>
        <begin position="41"/>
        <end position="58"/>
    </location>
</feature>
<accession>A0A9X7VYT8</accession>
<dbReference type="InterPro" id="IPR052906">
    <property type="entry name" value="Type_IV_Methyl-Rstrct_Enzyme"/>
</dbReference>
<evidence type="ECO:0000313" key="3">
    <source>
        <dbReference type="EMBL" id="QSO47070.1"/>
    </source>
</evidence>
<feature type="transmembrane region" description="Helical" evidence="1">
    <location>
        <begin position="15"/>
        <end position="35"/>
    </location>
</feature>
<dbReference type="InterPro" id="IPR011335">
    <property type="entry name" value="Restrct_endonuc-II-like"/>
</dbReference>
<keyword evidence="3" id="KW-0255">Endonuclease</keyword>
<protein>
    <submittedName>
        <fullName evidence="3">Restriction endonuclease</fullName>
    </submittedName>
</protein>
<keyword evidence="1" id="KW-0812">Transmembrane</keyword>
<dbReference type="KEGG" id="afx:JZ786_22100"/>
<reference evidence="3 4" key="1">
    <citation type="submission" date="2021-02" db="EMBL/GenBank/DDBJ databases">
        <title>Alicyclobacillus curvatus sp. nov. and Alicyclobacillus mengziensis sp. nov., two acidophilic bacteria isolated from acid mine drainage.</title>
        <authorList>
            <person name="Huang Y."/>
        </authorList>
    </citation>
    <scope>NUCLEOTIDE SEQUENCE [LARGE SCALE GENOMIC DNA]</scope>
    <source>
        <strain evidence="3 4">S30H14</strain>
    </source>
</reference>
<sequence>MRINILSWLRRGPKALRIVNFIGIAYLLYWLIHFVSTSFKVGQAFAAMGIYVLYIVWLKHQRVANLRLAGMDEIDQMDGTEFQQRMLLHFQDLGWRAKSTKGSGNFGADLILTRPDGLKIVAQCKRYADPVGIDAVQEVVAAIRYYSADMAMMVTSSHLTKAARELARVNDVEVWERDELAQSLSELVDERSSVWEELKFRLGNTFRRRFR</sequence>
<dbReference type="PANTHER" id="PTHR30015">
    <property type="entry name" value="MRR RESTRICTION SYSTEM PROTEIN"/>
    <property type="match status" value="1"/>
</dbReference>
<dbReference type="Proteomes" id="UP000663505">
    <property type="component" value="Chromosome"/>
</dbReference>
<proteinExistence type="predicted"/>
<keyword evidence="4" id="KW-1185">Reference proteome</keyword>
<dbReference type="EMBL" id="CP071182">
    <property type="protein sequence ID" value="QSO47070.1"/>
    <property type="molecule type" value="Genomic_DNA"/>
</dbReference>
<evidence type="ECO:0000256" key="1">
    <source>
        <dbReference type="SAM" id="Phobius"/>
    </source>
</evidence>
<keyword evidence="3" id="KW-0540">Nuclease</keyword>
<dbReference type="GO" id="GO:0003677">
    <property type="term" value="F:DNA binding"/>
    <property type="evidence" value="ECO:0007669"/>
    <property type="project" value="InterPro"/>
</dbReference>
<keyword evidence="1" id="KW-1133">Transmembrane helix</keyword>
<dbReference type="InterPro" id="IPR011856">
    <property type="entry name" value="tRNA_endonuc-like_dom_sf"/>
</dbReference>
<gene>
    <name evidence="3" type="ORF">JZ786_22100</name>
</gene>
<dbReference type="Pfam" id="PF04471">
    <property type="entry name" value="Mrr_cat"/>
    <property type="match status" value="1"/>
</dbReference>
<dbReference type="Gene3D" id="3.40.1350.10">
    <property type="match status" value="1"/>
</dbReference>
<keyword evidence="3" id="KW-0378">Hydrolase</keyword>
<evidence type="ECO:0000259" key="2">
    <source>
        <dbReference type="Pfam" id="PF04471"/>
    </source>
</evidence>
<dbReference type="RefSeq" id="WP_206656434.1">
    <property type="nucleotide sequence ID" value="NZ_CP071182.1"/>
</dbReference>
<dbReference type="GO" id="GO:0009307">
    <property type="term" value="P:DNA restriction-modification system"/>
    <property type="evidence" value="ECO:0007669"/>
    <property type="project" value="InterPro"/>
</dbReference>
<feature type="domain" description="Restriction endonuclease type IV Mrr" evidence="2">
    <location>
        <begin position="74"/>
        <end position="183"/>
    </location>
</feature>
<dbReference type="SUPFAM" id="SSF52980">
    <property type="entry name" value="Restriction endonuclease-like"/>
    <property type="match status" value="1"/>
</dbReference>
<name>A0A9X7VYT8_9BACL</name>
<dbReference type="InterPro" id="IPR007560">
    <property type="entry name" value="Restrct_endonuc_IV_Mrr"/>
</dbReference>
<dbReference type="GO" id="GO:0015666">
    <property type="term" value="F:restriction endodeoxyribonuclease activity"/>
    <property type="evidence" value="ECO:0007669"/>
    <property type="project" value="TreeGrafter"/>
</dbReference>
<dbReference type="PANTHER" id="PTHR30015:SF6">
    <property type="entry name" value="SLL1429 PROTEIN"/>
    <property type="match status" value="1"/>
</dbReference>